<keyword evidence="4" id="KW-0497">Mitogen</keyword>
<evidence type="ECO:0000256" key="3">
    <source>
        <dbReference type="ARBA" id="ARBA00023030"/>
    </source>
</evidence>
<comment type="subunit">
    <text evidence="9">Antiparallel homodimer; disulfide-linked. Antiparallel heterodimer with PDGFA; disulfide-linked. The PDGFB homodimer interacts with PDGFRA and PDGFRB homodimers, and with heterodimers formed by PDGFRA and PDGFRB. The heterodimer composed of PDGFA and PDGFB interacts with PDGFRB homodimers, and with heterodimers formed by PDGFRA and PDGFRB. Interacts with XLKD1. Interacts with LRP1. Interacts with SORL1 (via the N-terminal ectodomain). Interacts with CD82; this interaction inhibits PDGFB-mediated signaling pathway.</text>
</comment>
<dbReference type="PROSITE" id="PS50278">
    <property type="entry name" value="PDGF_2"/>
    <property type="match status" value="1"/>
</dbReference>
<protein>
    <recommendedName>
        <fullName evidence="2">Platelet-derived growth factor subunit B</fullName>
    </recommendedName>
    <alternativeName>
        <fullName evidence="5">PDGF-2</fullName>
    </alternativeName>
    <alternativeName>
        <fullName evidence="6">Platelet-derived growth factor B chain</fullName>
    </alternativeName>
    <alternativeName>
        <fullName evidence="7">Platelet-derived growth factor beta polypeptide</fullName>
    </alternativeName>
</protein>
<dbReference type="GO" id="GO:0008284">
    <property type="term" value="P:positive regulation of cell population proliferation"/>
    <property type="evidence" value="ECO:0007669"/>
    <property type="project" value="UniProtKB-ARBA"/>
</dbReference>
<dbReference type="InterPro" id="IPR029034">
    <property type="entry name" value="Cystine-knot_cytokine"/>
</dbReference>
<evidence type="ECO:0000256" key="7">
    <source>
        <dbReference type="ARBA" id="ARBA00032702"/>
    </source>
</evidence>
<dbReference type="HOGENOM" id="CLU_094438_1_0_1"/>
<dbReference type="GeneTree" id="ENSGT00940000157367"/>
<evidence type="ECO:0000313" key="14">
    <source>
        <dbReference type="Proteomes" id="UP000007303"/>
    </source>
</evidence>
<dbReference type="GO" id="GO:0051781">
    <property type="term" value="P:positive regulation of cell division"/>
    <property type="evidence" value="ECO:0007669"/>
    <property type="project" value="UniProtKB-KW"/>
</dbReference>
<sequence length="175" mass="19421">NMSSWVPLLLALLAACLRSGAAEGEPLPAALVELVRNSPISSIEDLQLLLLTDSVDEEDEAAVGPRLPRSLDAQLAQRARCKVRTEVVEVTRAMLDSSNANFLLWPPCVEVQRCSGCCNTKSLQCVPLVTHMRYLQVMKIEYVNKRPTYAKEVVSVVDHVECRCQDVPRLPPPRK</sequence>
<reference evidence="13" key="2">
    <citation type="submission" date="2025-08" db="UniProtKB">
        <authorList>
            <consortium name="Ensembl"/>
        </authorList>
    </citation>
    <scope>IDENTIFICATION</scope>
</reference>
<evidence type="ECO:0000256" key="11">
    <source>
        <dbReference type="SAM" id="SignalP"/>
    </source>
</evidence>
<evidence type="ECO:0000256" key="10">
    <source>
        <dbReference type="RuleBase" id="RU003818"/>
    </source>
</evidence>
<evidence type="ECO:0000256" key="9">
    <source>
        <dbReference type="ARBA" id="ARBA00046967"/>
    </source>
</evidence>
<comment type="similarity">
    <text evidence="1 10">Belongs to the PDGF/VEGF growth factor family.</text>
</comment>
<dbReference type="PANTHER" id="PTHR11633">
    <property type="entry name" value="PLATELET-DERIVED GROWTH FACTOR"/>
    <property type="match status" value="1"/>
</dbReference>
<dbReference type="InterPro" id="IPR000072">
    <property type="entry name" value="PDGF/VEGF_dom"/>
</dbReference>
<dbReference type="Pfam" id="PF00341">
    <property type="entry name" value="PDGF"/>
    <property type="match status" value="1"/>
</dbReference>
<evidence type="ECO:0000256" key="8">
    <source>
        <dbReference type="ARBA" id="ARBA00046258"/>
    </source>
</evidence>
<accession>H3D1Q7</accession>
<dbReference type="Ensembl" id="ENSTNIT00000014644.1">
    <property type="protein sequence ID" value="ENSTNIP00000014445.1"/>
    <property type="gene ID" value="ENSTNIG00000011498.1"/>
</dbReference>
<dbReference type="CDD" id="cd00135">
    <property type="entry name" value="PDGF"/>
    <property type="match status" value="1"/>
</dbReference>
<feature type="chain" id="PRO_5003581448" description="Platelet-derived growth factor subunit B" evidence="11">
    <location>
        <begin position="25"/>
        <end position="175"/>
    </location>
</feature>
<evidence type="ECO:0000313" key="13">
    <source>
        <dbReference type="Ensembl" id="ENSTNIP00000014445.1"/>
    </source>
</evidence>
<dbReference type="GO" id="GO:0008083">
    <property type="term" value="F:growth factor activity"/>
    <property type="evidence" value="ECO:0007669"/>
    <property type="project" value="UniProtKB-KW"/>
</dbReference>
<dbReference type="GO" id="GO:0070374">
    <property type="term" value="P:positive regulation of ERK1 and ERK2 cascade"/>
    <property type="evidence" value="ECO:0007669"/>
    <property type="project" value="TreeGrafter"/>
</dbReference>
<dbReference type="InterPro" id="IPR023581">
    <property type="entry name" value="PD_growth_factor_CS"/>
</dbReference>
<organism evidence="13 14">
    <name type="scientific">Tetraodon nigroviridis</name>
    <name type="common">Spotted green pufferfish</name>
    <name type="synonym">Chelonodon nigroviridis</name>
    <dbReference type="NCBI Taxonomy" id="99883"/>
    <lineage>
        <taxon>Eukaryota</taxon>
        <taxon>Metazoa</taxon>
        <taxon>Chordata</taxon>
        <taxon>Craniata</taxon>
        <taxon>Vertebrata</taxon>
        <taxon>Euteleostomi</taxon>
        <taxon>Actinopterygii</taxon>
        <taxon>Neopterygii</taxon>
        <taxon>Teleostei</taxon>
        <taxon>Neoteleostei</taxon>
        <taxon>Acanthomorphata</taxon>
        <taxon>Eupercaria</taxon>
        <taxon>Tetraodontiformes</taxon>
        <taxon>Tetradontoidea</taxon>
        <taxon>Tetraodontidae</taxon>
        <taxon>Tetraodon</taxon>
    </lineage>
</organism>
<dbReference type="GO" id="GO:0051897">
    <property type="term" value="P:positive regulation of phosphatidylinositol 3-kinase/protein kinase B signal transduction"/>
    <property type="evidence" value="ECO:0007669"/>
    <property type="project" value="TreeGrafter"/>
</dbReference>
<dbReference type="GO" id="GO:0030335">
    <property type="term" value="P:positive regulation of cell migration"/>
    <property type="evidence" value="ECO:0007669"/>
    <property type="project" value="TreeGrafter"/>
</dbReference>
<proteinExistence type="inferred from homology"/>
<dbReference type="AlphaFoldDB" id="H3D1Q7"/>
<dbReference type="SUPFAM" id="SSF57501">
    <property type="entry name" value="Cystine-knot cytokines"/>
    <property type="match status" value="1"/>
</dbReference>
<keyword evidence="3 10" id="KW-0339">Growth factor</keyword>
<evidence type="ECO:0000256" key="1">
    <source>
        <dbReference type="ARBA" id="ARBA00006686"/>
    </source>
</evidence>
<keyword evidence="14" id="KW-1185">Reference proteome</keyword>
<reference evidence="14" key="1">
    <citation type="journal article" date="2004" name="Nature">
        <title>Genome duplication in the teleost fish Tetraodon nigroviridis reveals the early vertebrate proto-karyotype.</title>
        <authorList>
            <person name="Jaillon O."/>
            <person name="Aury J.-M."/>
            <person name="Brunet F."/>
            <person name="Petit J.-L."/>
            <person name="Stange-Thomann N."/>
            <person name="Mauceli E."/>
            <person name="Bouneau L."/>
            <person name="Fischer C."/>
            <person name="Ozouf-Costaz C."/>
            <person name="Bernot A."/>
            <person name="Nicaud S."/>
            <person name="Jaffe D."/>
            <person name="Fisher S."/>
            <person name="Lutfalla G."/>
            <person name="Dossat C."/>
            <person name="Segurens B."/>
            <person name="Dasilva C."/>
            <person name="Salanoubat M."/>
            <person name="Levy M."/>
            <person name="Boudet N."/>
            <person name="Castellano S."/>
            <person name="Anthouard V."/>
            <person name="Jubin C."/>
            <person name="Castelli V."/>
            <person name="Katinka M."/>
            <person name="Vacherie B."/>
            <person name="Biemont C."/>
            <person name="Skalli Z."/>
            <person name="Cattolico L."/>
            <person name="Poulain J."/>
            <person name="De Berardinis V."/>
            <person name="Cruaud C."/>
            <person name="Duprat S."/>
            <person name="Brottier P."/>
            <person name="Coutanceau J.-P."/>
            <person name="Gouzy J."/>
            <person name="Parra G."/>
            <person name="Lardier G."/>
            <person name="Chapple C."/>
            <person name="McKernan K.J."/>
            <person name="McEwan P."/>
            <person name="Bosak S."/>
            <person name="Kellis M."/>
            <person name="Volff J.-N."/>
            <person name="Guigo R."/>
            <person name="Zody M.C."/>
            <person name="Mesirov J."/>
            <person name="Lindblad-Toh K."/>
            <person name="Birren B."/>
            <person name="Nusbaum C."/>
            <person name="Kahn D."/>
            <person name="Robinson-Rechavi M."/>
            <person name="Laudet V."/>
            <person name="Schachter V."/>
            <person name="Quetier F."/>
            <person name="Saurin W."/>
            <person name="Scarpelli C."/>
            <person name="Wincker P."/>
            <person name="Lander E.S."/>
            <person name="Weissenbach J."/>
            <person name="Roest Crollius H."/>
        </authorList>
    </citation>
    <scope>NUCLEOTIDE SEQUENCE [LARGE SCALE GENOMIC DNA]</scope>
</reference>
<name>H3D1Q7_TETNG</name>
<dbReference type="GO" id="GO:0005615">
    <property type="term" value="C:extracellular space"/>
    <property type="evidence" value="ECO:0007669"/>
    <property type="project" value="TreeGrafter"/>
</dbReference>
<dbReference type="GO" id="GO:0016020">
    <property type="term" value="C:membrane"/>
    <property type="evidence" value="ECO:0007669"/>
    <property type="project" value="InterPro"/>
</dbReference>
<dbReference type="Gene3D" id="2.10.90.10">
    <property type="entry name" value="Cystine-knot cytokines"/>
    <property type="match status" value="1"/>
</dbReference>
<feature type="domain" description="Platelet-derived growth factor (PDGF) family profile" evidence="12">
    <location>
        <begin position="66"/>
        <end position="169"/>
    </location>
</feature>
<dbReference type="Pfam" id="PF04692">
    <property type="entry name" value="PDGF_N"/>
    <property type="match status" value="1"/>
</dbReference>
<comment type="function">
    <text evidence="8">Growth factor that plays an essential role in the regulation of embryonic development, cell proliferation, cell migration, survival and chemotaxis. Potent mitogen for cells of mesenchymal origin. Required for normal proliferation and recruitment of pericytes and vascular smooth muscle cells in the central nervous system, skin, lung, heart and placenta. Required for normal blood vessel development, and for normal development of kidney glomeruli. Plays an important role in wound healing. Signaling is modulated by the formation of heterodimers with PDGFA.</text>
</comment>
<dbReference type="GO" id="GO:0005161">
    <property type="term" value="F:platelet-derived growth factor receptor binding"/>
    <property type="evidence" value="ECO:0007669"/>
    <property type="project" value="TreeGrafter"/>
</dbReference>
<evidence type="ECO:0000259" key="12">
    <source>
        <dbReference type="PROSITE" id="PS50278"/>
    </source>
</evidence>
<dbReference type="Proteomes" id="UP000007303">
    <property type="component" value="Unassembled WGS sequence"/>
</dbReference>
<feature type="signal peptide" evidence="11">
    <location>
        <begin position="1"/>
        <end position="24"/>
    </location>
</feature>
<dbReference type="PANTHER" id="PTHR11633:SF2">
    <property type="entry name" value="PLATELET-DERIVED GROWTH FACTOR SUBUNIT B"/>
    <property type="match status" value="1"/>
</dbReference>
<reference evidence="13" key="3">
    <citation type="submission" date="2025-09" db="UniProtKB">
        <authorList>
            <consortium name="Ensembl"/>
        </authorList>
    </citation>
    <scope>IDENTIFICATION</scope>
</reference>
<dbReference type="FunFam" id="2.10.90.10:FF:000041">
    <property type="entry name" value="Platelet-derived growth factor beta polypeptide b"/>
    <property type="match status" value="1"/>
</dbReference>
<dbReference type="SMART" id="SM00141">
    <property type="entry name" value="PDGF"/>
    <property type="match status" value="1"/>
</dbReference>
<evidence type="ECO:0000256" key="6">
    <source>
        <dbReference type="ARBA" id="ARBA00032481"/>
    </source>
</evidence>
<evidence type="ECO:0000256" key="2">
    <source>
        <dbReference type="ARBA" id="ARBA00018117"/>
    </source>
</evidence>
<evidence type="ECO:0000256" key="4">
    <source>
        <dbReference type="ARBA" id="ARBA00023246"/>
    </source>
</evidence>
<dbReference type="PROSITE" id="PS00249">
    <property type="entry name" value="PDGF_1"/>
    <property type="match status" value="1"/>
</dbReference>
<keyword evidence="11" id="KW-0732">Signal</keyword>
<evidence type="ECO:0000256" key="5">
    <source>
        <dbReference type="ARBA" id="ARBA00031888"/>
    </source>
</evidence>
<dbReference type="GO" id="GO:0048008">
    <property type="term" value="P:platelet-derived growth factor receptor signaling pathway"/>
    <property type="evidence" value="ECO:0007669"/>
    <property type="project" value="TreeGrafter"/>
</dbReference>
<dbReference type="InterPro" id="IPR006782">
    <property type="entry name" value="PDGF_N"/>
</dbReference>